<sequence>MESDKSTRRASLLTKDMRELLELQPENDNRVRTRRAEMRERVRVGLHDFMSLNQYVKDTDIEQIFDHKHEVSTQVKGVDDDATDEKKAVVSSQMEVPGQFMPVRHMIQFAYRGMRANGVTPNEFVSKILERSIMHAEAEYQGEDPTNVECKLDLTLEIHDPDRMDPAEKWKHDVPLSKEDYNEIHERLSNHPDVDETLGKNLGGLIDKHLIDDPDE</sequence>
<name>A0A1N7F695_9EURY</name>
<proteinExistence type="predicted"/>
<evidence type="ECO:0000313" key="2">
    <source>
        <dbReference type="Proteomes" id="UP000185687"/>
    </source>
</evidence>
<reference evidence="1 2" key="1">
    <citation type="submission" date="2017-01" db="EMBL/GenBank/DDBJ databases">
        <authorList>
            <person name="Mah S.A."/>
            <person name="Swanson W.J."/>
            <person name="Moy G.W."/>
            <person name="Vacquier V.D."/>
        </authorList>
    </citation>
    <scope>NUCLEOTIDE SEQUENCE [LARGE SCALE GENOMIC DNA]</scope>
    <source>
        <strain evidence="1 2">CGMCC 1.8909</strain>
    </source>
</reference>
<dbReference type="Proteomes" id="UP000185687">
    <property type="component" value="Unassembled WGS sequence"/>
</dbReference>
<evidence type="ECO:0000313" key="1">
    <source>
        <dbReference type="EMBL" id="SIR95755.1"/>
    </source>
</evidence>
<accession>A0A1N7F695</accession>
<keyword evidence="2" id="KW-1185">Reference proteome</keyword>
<dbReference type="OrthoDB" id="350910at2157"/>
<dbReference type="EMBL" id="FTNP01000005">
    <property type="protein sequence ID" value="SIR95755.1"/>
    <property type="molecule type" value="Genomic_DNA"/>
</dbReference>
<dbReference type="AlphaFoldDB" id="A0A1N7F695"/>
<dbReference type="RefSeq" id="WP_139327041.1">
    <property type="nucleotide sequence ID" value="NZ_CP019327.1"/>
</dbReference>
<organism evidence="1 2">
    <name type="scientific">Natronorubrum daqingense</name>
    <dbReference type="NCBI Taxonomy" id="588898"/>
    <lineage>
        <taxon>Archaea</taxon>
        <taxon>Methanobacteriati</taxon>
        <taxon>Methanobacteriota</taxon>
        <taxon>Stenosarchaea group</taxon>
        <taxon>Halobacteria</taxon>
        <taxon>Halobacteriales</taxon>
        <taxon>Natrialbaceae</taxon>
        <taxon>Natronorubrum</taxon>
    </lineage>
</organism>
<gene>
    <name evidence="1" type="ORF">SAMN05421809_3036</name>
</gene>
<dbReference type="GeneID" id="30956998"/>
<protein>
    <submittedName>
        <fullName evidence="1">Uncharacterized protein</fullName>
    </submittedName>
</protein>